<keyword evidence="3 8" id="KW-0812">Transmembrane</keyword>
<evidence type="ECO:0000313" key="11">
    <source>
        <dbReference type="WBParaSite" id="ACOC_0000003501-mRNA-1"/>
    </source>
</evidence>
<feature type="transmembrane region" description="Helical" evidence="8">
    <location>
        <begin position="80"/>
        <end position="103"/>
    </location>
</feature>
<reference evidence="11" key="1">
    <citation type="submission" date="2016-04" db="UniProtKB">
        <authorList>
            <consortium name="WormBaseParasite"/>
        </authorList>
    </citation>
    <scope>IDENTIFICATION</scope>
</reference>
<dbReference type="GO" id="GO:0015293">
    <property type="term" value="F:symporter activity"/>
    <property type="evidence" value="ECO:0007669"/>
    <property type="project" value="UniProtKB-KW"/>
</dbReference>
<evidence type="ECO:0000256" key="6">
    <source>
        <dbReference type="ARBA" id="ARBA00023136"/>
    </source>
</evidence>
<dbReference type="InterPro" id="IPR037272">
    <property type="entry name" value="SNS_sf"/>
</dbReference>
<feature type="disulfide bond" evidence="7">
    <location>
        <begin position="122"/>
        <end position="131"/>
    </location>
</feature>
<feature type="transmembrane region" description="Helical" evidence="8">
    <location>
        <begin position="172"/>
        <end position="193"/>
    </location>
</feature>
<evidence type="ECO:0000256" key="2">
    <source>
        <dbReference type="ARBA" id="ARBA00022448"/>
    </source>
</evidence>
<evidence type="ECO:0000313" key="9">
    <source>
        <dbReference type="EMBL" id="VDM51621.1"/>
    </source>
</evidence>
<evidence type="ECO:0000313" key="10">
    <source>
        <dbReference type="Proteomes" id="UP000267027"/>
    </source>
</evidence>
<evidence type="ECO:0000256" key="4">
    <source>
        <dbReference type="ARBA" id="ARBA00022847"/>
    </source>
</evidence>
<dbReference type="WBParaSite" id="ACOC_0000003501-mRNA-1">
    <property type="protein sequence ID" value="ACOC_0000003501-mRNA-1"/>
    <property type="gene ID" value="ACOC_0000003501"/>
</dbReference>
<feature type="transmembrane region" description="Helical" evidence="8">
    <location>
        <begin position="205"/>
        <end position="227"/>
    </location>
</feature>
<dbReference type="InterPro" id="IPR000175">
    <property type="entry name" value="Na/ntran_symport"/>
</dbReference>
<dbReference type="GO" id="GO:0005886">
    <property type="term" value="C:plasma membrane"/>
    <property type="evidence" value="ECO:0007669"/>
    <property type="project" value="TreeGrafter"/>
</dbReference>
<name>A0A158PCY7_ANGCS</name>
<dbReference type="OrthoDB" id="6581954at2759"/>
<evidence type="ECO:0000256" key="3">
    <source>
        <dbReference type="ARBA" id="ARBA00022692"/>
    </source>
</evidence>
<dbReference type="EMBL" id="UYYA01000002">
    <property type="protein sequence ID" value="VDM51621.1"/>
    <property type="molecule type" value="Genomic_DNA"/>
</dbReference>
<proteinExistence type="predicted"/>
<comment type="subcellular location">
    <subcellularLocation>
        <location evidence="1">Membrane</location>
        <topology evidence="1">Multi-pass membrane protein</topology>
    </subcellularLocation>
</comment>
<dbReference type="Proteomes" id="UP000267027">
    <property type="component" value="Unassembled WGS sequence"/>
</dbReference>
<evidence type="ECO:0000256" key="5">
    <source>
        <dbReference type="ARBA" id="ARBA00022989"/>
    </source>
</evidence>
<dbReference type="PANTHER" id="PTHR11616:SF240">
    <property type="entry name" value="BLOATED TUBULES, ISOFORM B-RELATED"/>
    <property type="match status" value="1"/>
</dbReference>
<evidence type="ECO:0000256" key="7">
    <source>
        <dbReference type="PIRSR" id="PIRSR600175-2"/>
    </source>
</evidence>
<keyword evidence="5 8" id="KW-1133">Transmembrane helix</keyword>
<dbReference type="PROSITE" id="PS50267">
    <property type="entry name" value="NA_NEUROTRAN_SYMP_3"/>
    <property type="match status" value="1"/>
</dbReference>
<feature type="transmembrane region" description="Helical" evidence="8">
    <location>
        <begin position="247"/>
        <end position="271"/>
    </location>
</feature>
<organism evidence="11">
    <name type="scientific">Angiostrongylus costaricensis</name>
    <name type="common">Nematode worm</name>
    <dbReference type="NCBI Taxonomy" id="334426"/>
    <lineage>
        <taxon>Eukaryota</taxon>
        <taxon>Metazoa</taxon>
        <taxon>Ecdysozoa</taxon>
        <taxon>Nematoda</taxon>
        <taxon>Chromadorea</taxon>
        <taxon>Rhabditida</taxon>
        <taxon>Rhabditina</taxon>
        <taxon>Rhabditomorpha</taxon>
        <taxon>Strongyloidea</taxon>
        <taxon>Metastrongylidae</taxon>
        <taxon>Angiostrongylus</taxon>
    </lineage>
</organism>
<keyword evidence="2" id="KW-0813">Transport</keyword>
<dbReference type="AlphaFoldDB" id="A0A158PCY7"/>
<evidence type="ECO:0000256" key="1">
    <source>
        <dbReference type="ARBA" id="ARBA00004141"/>
    </source>
</evidence>
<keyword evidence="6 8" id="KW-0472">Membrane</keyword>
<protein>
    <submittedName>
        <fullName evidence="11">Aa_trans domain-containing protein</fullName>
    </submittedName>
</protein>
<feature type="transmembrane region" description="Helical" evidence="8">
    <location>
        <begin position="49"/>
        <end position="68"/>
    </location>
</feature>
<keyword evidence="7" id="KW-1015">Disulfide bond</keyword>
<accession>A0A158PCY7</accession>
<reference evidence="9 10" key="2">
    <citation type="submission" date="2018-11" db="EMBL/GenBank/DDBJ databases">
        <authorList>
            <consortium name="Pathogen Informatics"/>
        </authorList>
    </citation>
    <scope>NUCLEOTIDE SEQUENCE [LARGE SCALE GENOMIC DNA]</scope>
    <source>
        <strain evidence="9 10">Costa Rica</strain>
    </source>
</reference>
<keyword evidence="4" id="KW-0769">Symport</keyword>
<sequence length="283" mass="31707">MFCVGFPMTYLELALGQYTHATVLAVFDRIAPIAVGTAAISVKFFDKQLLVFGRVFVYLLVTSGEDFIENILVIHDLFRVGVSAVLLLAVSLLLGNDLIVIMVDTFFKSANAFTNQLPWDNCIGMNSRAHCQSVDRDCQNVKPFGILPGRLQQRFYNLARYSDFYTLTVAKWPSSVFMAWIVIIFLGIAHLLATNRQAIIKSISYICMSIIFLLTFMIVLVFVHLNPPKYPALAFLDAVNFKQERGLAMWVDAVVMACTILQLGYGGVIFLGMQNPFFNDLVT</sequence>
<dbReference type="GO" id="GO:0035725">
    <property type="term" value="P:sodium ion transmembrane transport"/>
    <property type="evidence" value="ECO:0007669"/>
    <property type="project" value="TreeGrafter"/>
</dbReference>
<evidence type="ECO:0000256" key="8">
    <source>
        <dbReference type="SAM" id="Phobius"/>
    </source>
</evidence>
<gene>
    <name evidence="9" type="ORF">ACOC_LOCUS36</name>
</gene>
<dbReference type="SUPFAM" id="SSF161070">
    <property type="entry name" value="SNF-like"/>
    <property type="match status" value="2"/>
</dbReference>
<keyword evidence="10" id="KW-1185">Reference proteome</keyword>
<dbReference type="PANTHER" id="PTHR11616">
    <property type="entry name" value="SODIUM/CHLORIDE DEPENDENT TRANSPORTER"/>
    <property type="match status" value="1"/>
</dbReference>